<evidence type="ECO:0000313" key="2">
    <source>
        <dbReference type="Proteomes" id="UP000011960"/>
    </source>
</evidence>
<reference evidence="1 2" key="1">
    <citation type="journal article" date="2013" name="Genome Announc.">
        <title>Genome Sequence of Hydrothermal Arsenic-Respiring Bacterium Marinobacter santoriniensis NKSG1T.</title>
        <authorList>
            <person name="Handley K.M."/>
            <person name="Upton M."/>
            <person name="Beatson S.A."/>
            <person name="Hery M."/>
            <person name="Lloyd J.R."/>
        </authorList>
    </citation>
    <scope>NUCLEOTIDE SEQUENCE [LARGE SCALE GENOMIC DNA]</scope>
    <source>
        <strain evidence="1 2">NKSG1</strain>
    </source>
</reference>
<dbReference type="AlphaFoldDB" id="M7CWC1"/>
<dbReference type="Proteomes" id="UP000011960">
    <property type="component" value="Unassembled WGS sequence"/>
</dbReference>
<protein>
    <submittedName>
        <fullName evidence="1">Uncharacterized protein</fullName>
    </submittedName>
</protein>
<name>M7CWC1_9GAMM</name>
<comment type="caution">
    <text evidence="1">The sequence shown here is derived from an EMBL/GenBank/DDBJ whole genome shotgun (WGS) entry which is preliminary data.</text>
</comment>
<organism evidence="1 2">
    <name type="scientific">Marinobacter santoriniensis NKSG1</name>
    <dbReference type="NCBI Taxonomy" id="1288826"/>
    <lineage>
        <taxon>Bacteria</taxon>
        <taxon>Pseudomonadati</taxon>
        <taxon>Pseudomonadota</taxon>
        <taxon>Gammaproteobacteria</taxon>
        <taxon>Pseudomonadales</taxon>
        <taxon>Marinobacteraceae</taxon>
        <taxon>Marinobacter</taxon>
    </lineage>
</organism>
<keyword evidence="2" id="KW-1185">Reference proteome</keyword>
<accession>M7CWC1</accession>
<gene>
    <name evidence="1" type="ORF">MSNKSG1_02273</name>
</gene>
<evidence type="ECO:0000313" key="1">
    <source>
        <dbReference type="EMBL" id="EMP57409.1"/>
    </source>
</evidence>
<proteinExistence type="predicted"/>
<sequence>MDDPEPKMSRRKSRDPGSRSAVCGFDIDFNLPDCLKIWHLARIMSNALPGLVVGVLRFVAFLIDLRDLVHGAGKN</sequence>
<dbReference type="EMBL" id="APAT01000005">
    <property type="protein sequence ID" value="EMP57409.1"/>
    <property type="molecule type" value="Genomic_DNA"/>
</dbReference>